<feature type="transmembrane region" description="Helical" evidence="6">
    <location>
        <begin position="110"/>
        <end position="128"/>
    </location>
</feature>
<sequence length="152" mass="17247">MTSITCTTMSSSVTVRPSPPSLLLNPVFCLPHYKILVGIHRFCVYTRRWAGRFLLLGAMVLGALWANNHEIFFLPILAQQEKASGVVDLAIPCILVISSVASVRRWCYGAFLLLHFLTSPVLFVTPYYHTLYVRMEPRTAGLRPDTRRPRLR</sequence>
<accession>A0AAD7F198</accession>
<name>A0AAD7F198_9AGAR</name>
<evidence type="ECO:0000256" key="4">
    <source>
        <dbReference type="ARBA" id="ARBA00023065"/>
    </source>
</evidence>
<reference evidence="8" key="1">
    <citation type="submission" date="2023-03" db="EMBL/GenBank/DDBJ databases">
        <title>Massive genome expansion in bonnet fungi (Mycena s.s.) driven by repeated elements and novel gene families across ecological guilds.</title>
        <authorList>
            <consortium name="Lawrence Berkeley National Laboratory"/>
            <person name="Harder C.B."/>
            <person name="Miyauchi S."/>
            <person name="Viragh M."/>
            <person name="Kuo A."/>
            <person name="Thoen E."/>
            <person name="Andreopoulos B."/>
            <person name="Lu D."/>
            <person name="Skrede I."/>
            <person name="Drula E."/>
            <person name="Henrissat B."/>
            <person name="Morin E."/>
            <person name="Kohler A."/>
            <person name="Barry K."/>
            <person name="LaButti K."/>
            <person name="Morin E."/>
            <person name="Salamov A."/>
            <person name="Lipzen A."/>
            <person name="Mereny Z."/>
            <person name="Hegedus B."/>
            <person name="Baldrian P."/>
            <person name="Stursova M."/>
            <person name="Weitz H."/>
            <person name="Taylor A."/>
            <person name="Grigoriev I.V."/>
            <person name="Nagy L.G."/>
            <person name="Martin F."/>
            <person name="Kauserud H."/>
        </authorList>
    </citation>
    <scope>NUCLEOTIDE SEQUENCE</scope>
    <source>
        <strain evidence="8">CBHHK002</strain>
    </source>
</reference>
<comment type="subcellular location">
    <subcellularLocation>
        <location evidence="1">Membrane</location>
        <topology evidence="1">Multi-pass membrane protein</topology>
    </subcellularLocation>
</comment>
<evidence type="ECO:0000256" key="5">
    <source>
        <dbReference type="ARBA" id="ARBA00023136"/>
    </source>
</evidence>
<feature type="domain" description="Ferric oxidoreductase" evidence="7">
    <location>
        <begin position="38"/>
        <end position="124"/>
    </location>
</feature>
<evidence type="ECO:0000256" key="6">
    <source>
        <dbReference type="SAM" id="Phobius"/>
    </source>
</evidence>
<dbReference type="Pfam" id="PF01794">
    <property type="entry name" value="Ferric_reduct"/>
    <property type="match status" value="1"/>
</dbReference>
<dbReference type="InterPro" id="IPR013130">
    <property type="entry name" value="Fe3_Rdtase_TM_dom"/>
</dbReference>
<dbReference type="GO" id="GO:0016020">
    <property type="term" value="C:membrane"/>
    <property type="evidence" value="ECO:0007669"/>
    <property type="project" value="UniProtKB-SubCell"/>
</dbReference>
<dbReference type="GO" id="GO:0006811">
    <property type="term" value="P:monoatomic ion transport"/>
    <property type="evidence" value="ECO:0007669"/>
    <property type="project" value="UniProtKB-KW"/>
</dbReference>
<proteinExistence type="predicted"/>
<evidence type="ECO:0000259" key="7">
    <source>
        <dbReference type="Pfam" id="PF01794"/>
    </source>
</evidence>
<comment type="caution">
    <text evidence="8">The sequence shown here is derived from an EMBL/GenBank/DDBJ whole genome shotgun (WGS) entry which is preliminary data.</text>
</comment>
<dbReference type="AlphaFoldDB" id="A0AAD7F198"/>
<evidence type="ECO:0000256" key="1">
    <source>
        <dbReference type="ARBA" id="ARBA00004141"/>
    </source>
</evidence>
<keyword evidence="5 6" id="KW-0472">Membrane</keyword>
<gene>
    <name evidence="8" type="ORF">DFH08DRAFT_325862</name>
</gene>
<evidence type="ECO:0000313" key="8">
    <source>
        <dbReference type="EMBL" id="KAJ7362728.1"/>
    </source>
</evidence>
<keyword evidence="4" id="KW-0406">Ion transport</keyword>
<keyword evidence="3 6" id="KW-1133">Transmembrane helix</keyword>
<keyword evidence="9" id="KW-1185">Reference proteome</keyword>
<dbReference type="Proteomes" id="UP001218218">
    <property type="component" value="Unassembled WGS sequence"/>
</dbReference>
<protein>
    <recommendedName>
        <fullName evidence="7">Ferric oxidoreductase domain-containing protein</fullName>
    </recommendedName>
</protein>
<feature type="transmembrane region" description="Helical" evidence="6">
    <location>
        <begin position="49"/>
        <end position="66"/>
    </location>
</feature>
<evidence type="ECO:0000313" key="9">
    <source>
        <dbReference type="Proteomes" id="UP001218218"/>
    </source>
</evidence>
<evidence type="ECO:0000256" key="2">
    <source>
        <dbReference type="ARBA" id="ARBA00022692"/>
    </source>
</evidence>
<evidence type="ECO:0000256" key="3">
    <source>
        <dbReference type="ARBA" id="ARBA00022989"/>
    </source>
</evidence>
<organism evidence="8 9">
    <name type="scientific">Mycena albidolilacea</name>
    <dbReference type="NCBI Taxonomy" id="1033008"/>
    <lineage>
        <taxon>Eukaryota</taxon>
        <taxon>Fungi</taxon>
        <taxon>Dikarya</taxon>
        <taxon>Basidiomycota</taxon>
        <taxon>Agaricomycotina</taxon>
        <taxon>Agaricomycetes</taxon>
        <taxon>Agaricomycetidae</taxon>
        <taxon>Agaricales</taxon>
        <taxon>Marasmiineae</taxon>
        <taxon>Mycenaceae</taxon>
        <taxon>Mycena</taxon>
    </lineage>
</organism>
<keyword evidence="2 6" id="KW-0812">Transmembrane</keyword>
<keyword evidence="4" id="KW-0813">Transport</keyword>
<dbReference type="EMBL" id="JARIHO010000004">
    <property type="protein sequence ID" value="KAJ7362728.1"/>
    <property type="molecule type" value="Genomic_DNA"/>
</dbReference>